<protein>
    <recommendedName>
        <fullName evidence="4">Outer membrane efflux protein</fullName>
    </recommendedName>
</protein>
<evidence type="ECO:0000256" key="1">
    <source>
        <dbReference type="SAM" id="Coils"/>
    </source>
</evidence>
<evidence type="ECO:0008006" key="4">
    <source>
        <dbReference type="Google" id="ProtNLM"/>
    </source>
</evidence>
<keyword evidence="3" id="KW-1185">Reference proteome</keyword>
<accession>A0A5B9R9J7</accession>
<organism evidence="2 3">
    <name type="scientific">Roseimaritima ulvae</name>
    <dbReference type="NCBI Taxonomy" id="980254"/>
    <lineage>
        <taxon>Bacteria</taxon>
        <taxon>Pseudomonadati</taxon>
        <taxon>Planctomycetota</taxon>
        <taxon>Planctomycetia</taxon>
        <taxon>Pirellulales</taxon>
        <taxon>Pirellulaceae</taxon>
        <taxon>Roseimaritima</taxon>
    </lineage>
</organism>
<dbReference type="PANTHER" id="PTHR30203:SF33">
    <property type="entry name" value="BLR4455 PROTEIN"/>
    <property type="match status" value="1"/>
</dbReference>
<evidence type="ECO:0000313" key="2">
    <source>
        <dbReference type="EMBL" id="QEG43503.1"/>
    </source>
</evidence>
<name>A0A5B9R9J7_9BACT</name>
<dbReference type="InterPro" id="IPR010131">
    <property type="entry name" value="MdtP/NodT-like"/>
</dbReference>
<dbReference type="AlphaFoldDB" id="A0A5B9R9J7"/>
<dbReference type="Gene3D" id="1.20.1600.10">
    <property type="entry name" value="Outer membrane efflux proteins (OEP)"/>
    <property type="match status" value="1"/>
</dbReference>
<keyword evidence="1" id="KW-0175">Coiled coil</keyword>
<dbReference type="SUPFAM" id="SSF56954">
    <property type="entry name" value="Outer membrane efflux proteins (OEP)"/>
    <property type="match status" value="2"/>
</dbReference>
<feature type="coiled-coil region" evidence="1">
    <location>
        <begin position="535"/>
        <end position="613"/>
    </location>
</feature>
<sequence length="946" mass="105471">MPATYPNSHRCSKTAKTAGFSVGGNHDARLLAWLAMFAAGLAAVAGSSGCHRAHYRQQADAEAYALIDEKITDSCQVVEAPLRIEPARESRMYDAFDPDRQPMPVDDPVSHRYMACVDGRRGYPLWHVNGQTNAAESPDWWQFLPLDEDGVLVLDSDTAVRLALIHSTEYQRQLEQLYLAALDVSSERFRFDTQFFGGAQAFFAADGPDRGGLGGDSSSTLAVGPYSLGRRPLALQKSFATGADLVVGLANSIVWEFSGPDTQSATTVLDFALVQPLLRGAGRDVVLEQLTFSERNLLANVRAIERYRRNFYLFVTTGRNLGINVQRGGQGISSGFSGGSFGAAGGFLGLLQTQLQIENLEENVARLNENLVLLQDTLVEQLTMIQDNAEAIPRQRLQVAQAQQALLSAQTQLLTRRAAYQASVDSFLRDLGLPPYICVRIEDPMLKRFELIDRDLRMRREELTELRRSTGQANIALREFAEERIDPDTQLPIRTVRWSPELAEAIRGLKGKLGPLLRFRDELVQRDMVQVALDIERLETSLPKRRAQIERLQSQYEQQRDQICALLGLPTLDDSLFDLARVEALSGELRAEYVRLEQRFEGYELRILELEKQLTLLAQPEEDGADATNLVDRLRDDVIIASQDLLAELADDVLALQLVQARARTESVLLPEVDLTPREALEIARTNRRDWANARASLVDSWRLIEVTADDLESNLDVIFSGDVQNATDNPLDVRGSAGRLRVGLQWDAPLTRLQERNTYRESLIQFNQARRQYYQFEDGVWQGLRGQLRQLQANQYNFELSRQAVRIAAAQITLNSDIRQLNEARGAPSGPTAARDAISALNDLLSAQNSLLNVWVNYEVVRRDLDLDLGTMQLTAEGLWVDPGEITLQTVGGVALDDGLSEEQGMIDEAIVDAADEEFQLTPVAREEIPQVGRIELPEVGAARP</sequence>
<dbReference type="RefSeq" id="WP_148080603.1">
    <property type="nucleotide sequence ID" value="NZ_CP042914.1"/>
</dbReference>
<dbReference type="KEGG" id="rul:UC8_55530"/>
<evidence type="ECO:0000313" key="3">
    <source>
        <dbReference type="Proteomes" id="UP000325286"/>
    </source>
</evidence>
<gene>
    <name evidence="2" type="ORF">UC8_55530</name>
</gene>
<reference evidence="2 3" key="1">
    <citation type="submission" date="2019-08" db="EMBL/GenBank/DDBJ databases">
        <title>Deep-cultivation of Planctomycetes and their phenomic and genomic characterization uncovers novel biology.</title>
        <authorList>
            <person name="Wiegand S."/>
            <person name="Jogler M."/>
            <person name="Boedeker C."/>
            <person name="Pinto D."/>
            <person name="Vollmers J."/>
            <person name="Rivas-Marin E."/>
            <person name="Kohn T."/>
            <person name="Peeters S.H."/>
            <person name="Heuer A."/>
            <person name="Rast P."/>
            <person name="Oberbeckmann S."/>
            <person name="Bunk B."/>
            <person name="Jeske O."/>
            <person name="Meyerdierks A."/>
            <person name="Storesund J.E."/>
            <person name="Kallscheuer N."/>
            <person name="Luecker S."/>
            <person name="Lage O.M."/>
            <person name="Pohl T."/>
            <person name="Merkel B.J."/>
            <person name="Hornburger P."/>
            <person name="Mueller R.-W."/>
            <person name="Bruemmer F."/>
            <person name="Labrenz M."/>
            <person name="Spormann A.M."/>
            <person name="Op den Camp H."/>
            <person name="Overmann J."/>
            <person name="Amann R."/>
            <person name="Jetten M.S.M."/>
            <person name="Mascher T."/>
            <person name="Medema M.H."/>
            <person name="Devos D.P."/>
            <person name="Kaster A.-K."/>
            <person name="Ovreas L."/>
            <person name="Rohde M."/>
            <person name="Galperin M.Y."/>
            <person name="Jogler C."/>
        </authorList>
    </citation>
    <scope>NUCLEOTIDE SEQUENCE [LARGE SCALE GENOMIC DNA]</scope>
    <source>
        <strain evidence="2 3">UC8</strain>
    </source>
</reference>
<dbReference type="EMBL" id="CP042914">
    <property type="protein sequence ID" value="QEG43503.1"/>
    <property type="molecule type" value="Genomic_DNA"/>
</dbReference>
<dbReference type="Proteomes" id="UP000325286">
    <property type="component" value="Chromosome"/>
</dbReference>
<feature type="coiled-coil region" evidence="1">
    <location>
        <begin position="350"/>
        <end position="377"/>
    </location>
</feature>
<dbReference type="PANTHER" id="PTHR30203">
    <property type="entry name" value="OUTER MEMBRANE CATION EFFLUX PROTEIN"/>
    <property type="match status" value="1"/>
</dbReference>
<proteinExistence type="predicted"/>
<dbReference type="OrthoDB" id="235971at2"/>